<dbReference type="PANTHER" id="PTHR33254:SF4">
    <property type="entry name" value="4-HYDROXY-4-METHYL-2-OXOGLUTARATE ALDOLASE 3-RELATED"/>
    <property type="match status" value="1"/>
</dbReference>
<proteinExistence type="predicted"/>
<accession>A0A3S4H995</accession>
<dbReference type="SUPFAM" id="SSF89562">
    <property type="entry name" value="RraA-like"/>
    <property type="match status" value="1"/>
</dbReference>
<dbReference type="CDD" id="cd16841">
    <property type="entry name" value="RraA_family"/>
    <property type="match status" value="1"/>
</dbReference>
<comment type="cofactor">
    <cofactor evidence="1">
        <name>a divalent metal cation</name>
        <dbReference type="ChEBI" id="CHEBI:60240"/>
    </cofactor>
</comment>
<evidence type="ECO:0000313" key="7">
    <source>
        <dbReference type="Proteomes" id="UP000271603"/>
    </source>
</evidence>
<dbReference type="GO" id="GO:0016829">
    <property type="term" value="F:lyase activity"/>
    <property type="evidence" value="ECO:0007669"/>
    <property type="project" value="UniProtKB-KW"/>
</dbReference>
<feature type="binding site" evidence="5">
    <location>
        <begin position="99"/>
        <end position="102"/>
    </location>
    <ligand>
        <name>substrate</name>
    </ligand>
</feature>
<dbReference type="GO" id="GO:0046872">
    <property type="term" value="F:metal ion binding"/>
    <property type="evidence" value="ECO:0007669"/>
    <property type="project" value="UniProtKB-KW"/>
</dbReference>
<keyword evidence="5" id="KW-0460">Magnesium</keyword>
<dbReference type="InterPro" id="IPR005493">
    <property type="entry name" value="RraA/RraA-like"/>
</dbReference>
<dbReference type="AlphaFoldDB" id="A0A3S4H995"/>
<comment type="cofactor">
    <cofactor evidence="5">
        <name>Mg(2+)</name>
        <dbReference type="ChEBI" id="CHEBI:18420"/>
    </cofactor>
</comment>
<evidence type="ECO:0000256" key="3">
    <source>
        <dbReference type="ARBA" id="ARBA00029596"/>
    </source>
</evidence>
<dbReference type="EMBL" id="LR134155">
    <property type="protein sequence ID" value="VEA72781.1"/>
    <property type="molecule type" value="Genomic_DNA"/>
</dbReference>
<reference evidence="6 7" key="1">
    <citation type="submission" date="2018-12" db="EMBL/GenBank/DDBJ databases">
        <authorList>
            <consortium name="Pathogen Informatics"/>
        </authorList>
    </citation>
    <scope>NUCLEOTIDE SEQUENCE [LARGE SCALE GENOMIC DNA]</scope>
    <source>
        <strain evidence="6 7">NCTC9419</strain>
    </source>
</reference>
<dbReference type="Gene3D" id="3.50.30.40">
    <property type="entry name" value="Ribonuclease E inhibitor RraA/RraA-like"/>
    <property type="match status" value="1"/>
</dbReference>
<keyword evidence="5" id="KW-0479">Metal-binding</keyword>
<evidence type="ECO:0000256" key="4">
    <source>
        <dbReference type="ARBA" id="ARBA00030169"/>
    </source>
</evidence>
<sequence length="231" mass="23570">MSASEQPMINRHFDRVCADYVRQAAEFQAAILADVAGRRGTLHGRVKPLAASMKVAGPAITVEVRPGDNLAIHAALAVAQPGDVIVVDGKGDLSCALLGEIMSTQAEAAGIAGIIIDGAVRDADALIAKGYPVFSSGLNPCGPTKSIPGRVNYPVSVAGAAVAPGDLVVGDADGVVVIPRAEVTLILALAAKKLAMETRRIAAIHGGDLRPAWLDGALRSAGMLTDGEALQ</sequence>
<evidence type="ECO:0000256" key="2">
    <source>
        <dbReference type="ARBA" id="ARBA00016549"/>
    </source>
</evidence>
<dbReference type="InterPro" id="IPR036704">
    <property type="entry name" value="RraA/RraA-like_sf"/>
</dbReference>
<gene>
    <name evidence="6" type="primary">proA_2</name>
    <name evidence="6" type="ORF">NCTC9419_04397</name>
</gene>
<dbReference type="Pfam" id="PF03737">
    <property type="entry name" value="RraA-like"/>
    <property type="match status" value="1"/>
</dbReference>
<dbReference type="PANTHER" id="PTHR33254">
    <property type="entry name" value="4-HYDROXY-4-METHYL-2-OXOGLUTARATE ALDOLASE 3-RELATED"/>
    <property type="match status" value="1"/>
</dbReference>
<protein>
    <recommendedName>
        <fullName evidence="2">Putative 4-hydroxy-4-methyl-2-oxoglutarate aldolase</fullName>
    </recommendedName>
    <alternativeName>
        <fullName evidence="3">Regulator of ribonuclease activity homolog</fullName>
    </alternativeName>
    <alternativeName>
        <fullName evidence="4">RraA-like protein</fullName>
    </alternativeName>
</protein>
<keyword evidence="6" id="KW-0456">Lyase</keyword>
<dbReference type="Proteomes" id="UP000271603">
    <property type="component" value="Chromosome"/>
</dbReference>
<feature type="binding site" evidence="5">
    <location>
        <position position="121"/>
    </location>
    <ligand>
        <name>substrate</name>
    </ligand>
</feature>
<dbReference type="STRING" id="61652.AXX16_3567"/>
<name>A0A3S4H995_SERRU</name>
<evidence type="ECO:0000256" key="5">
    <source>
        <dbReference type="PIRSR" id="PIRSR605493-1"/>
    </source>
</evidence>
<feature type="binding site" evidence="5">
    <location>
        <position position="122"/>
    </location>
    <ligand>
        <name>Mg(2+)</name>
        <dbReference type="ChEBI" id="CHEBI:18420"/>
    </ligand>
</feature>
<evidence type="ECO:0000256" key="1">
    <source>
        <dbReference type="ARBA" id="ARBA00001968"/>
    </source>
</evidence>
<organism evidence="6 7">
    <name type="scientific">Serratia rubidaea</name>
    <name type="common">Serratia marinorubra</name>
    <dbReference type="NCBI Taxonomy" id="61652"/>
    <lineage>
        <taxon>Bacteria</taxon>
        <taxon>Pseudomonadati</taxon>
        <taxon>Pseudomonadota</taxon>
        <taxon>Gammaproteobacteria</taxon>
        <taxon>Enterobacterales</taxon>
        <taxon>Yersiniaceae</taxon>
        <taxon>Serratia</taxon>
    </lineage>
</organism>
<evidence type="ECO:0000313" key="6">
    <source>
        <dbReference type="EMBL" id="VEA72781.1"/>
    </source>
</evidence>
<dbReference type="RefSeq" id="WP_015671680.1">
    <property type="nucleotide sequence ID" value="NZ_CBIFXG010000002.1"/>
</dbReference>